<evidence type="ECO:0000256" key="1">
    <source>
        <dbReference type="ARBA" id="ARBA00022603"/>
    </source>
</evidence>
<dbReference type="InterPro" id="IPR030384">
    <property type="entry name" value="MeTrfase_SMT"/>
</dbReference>
<gene>
    <name evidence="7" type="ORF">MSPICULIGERA_LOCUS16928</name>
</gene>
<keyword evidence="3 5" id="KW-0949">S-adenosyl-L-methionine</keyword>
<dbReference type="GO" id="GO:0003838">
    <property type="term" value="F:sterol 24-C-methyltransferase activity"/>
    <property type="evidence" value="ECO:0007669"/>
    <property type="project" value="TreeGrafter"/>
</dbReference>
<evidence type="ECO:0000256" key="5">
    <source>
        <dbReference type="PROSITE-ProRule" id="PRU01022"/>
    </source>
</evidence>
<evidence type="ECO:0000256" key="3">
    <source>
        <dbReference type="ARBA" id="ARBA00022691"/>
    </source>
</evidence>
<reference evidence="7" key="1">
    <citation type="submission" date="2023-06" db="EMBL/GenBank/DDBJ databases">
        <authorList>
            <person name="Delattre M."/>
        </authorList>
    </citation>
    <scope>NUCLEOTIDE SEQUENCE</scope>
    <source>
        <strain evidence="7">AF72</strain>
    </source>
</reference>
<dbReference type="SUPFAM" id="SSF53335">
    <property type="entry name" value="S-adenosyl-L-methionine-dependent methyltransferases"/>
    <property type="match status" value="1"/>
</dbReference>
<name>A0AA36G7M7_9BILA</name>
<keyword evidence="1 5" id="KW-0489">Methyltransferase</keyword>
<dbReference type="InterPro" id="IPR013216">
    <property type="entry name" value="Methyltransf_11"/>
</dbReference>
<dbReference type="InterPro" id="IPR050447">
    <property type="entry name" value="Erg6_SMT_methyltransf"/>
</dbReference>
<dbReference type="GO" id="GO:0016126">
    <property type="term" value="P:sterol biosynthetic process"/>
    <property type="evidence" value="ECO:0007669"/>
    <property type="project" value="TreeGrafter"/>
</dbReference>
<feature type="non-terminal residue" evidence="7">
    <location>
        <position position="331"/>
    </location>
</feature>
<keyword evidence="8" id="KW-1185">Reference proteome</keyword>
<feature type="domain" description="SAM-dependent methyltransferase Erg6/SMT-type" evidence="6">
    <location>
        <begin position="48"/>
        <end position="331"/>
    </location>
</feature>
<evidence type="ECO:0000313" key="8">
    <source>
        <dbReference type="Proteomes" id="UP001177023"/>
    </source>
</evidence>
<dbReference type="PANTHER" id="PTHR44068">
    <property type="entry name" value="ZGC:194242"/>
    <property type="match status" value="1"/>
</dbReference>
<evidence type="ECO:0000313" key="7">
    <source>
        <dbReference type="EMBL" id="CAJ0578686.1"/>
    </source>
</evidence>
<evidence type="ECO:0000256" key="4">
    <source>
        <dbReference type="ARBA" id="ARBA00038188"/>
    </source>
</evidence>
<dbReference type="EMBL" id="CATQJA010002654">
    <property type="protein sequence ID" value="CAJ0578686.1"/>
    <property type="molecule type" value="Genomic_DNA"/>
</dbReference>
<dbReference type="Gene3D" id="3.40.50.150">
    <property type="entry name" value="Vaccinia Virus protein VP39"/>
    <property type="match status" value="1"/>
</dbReference>
<proteinExistence type="inferred from homology"/>
<dbReference type="Proteomes" id="UP001177023">
    <property type="component" value="Unassembled WGS sequence"/>
</dbReference>
<evidence type="ECO:0000259" key="6">
    <source>
        <dbReference type="PROSITE" id="PS51685"/>
    </source>
</evidence>
<sequence>MAINMSGNFMKLLFHFRRHDLLAFEEEHRKLFAKAKETGDHGPVTSHYYSVMSTVIDEYFNGNFHFAAPNKGEKTLEEALKGLHMSISERLDLKPGVSCIDIGCGIGGVMRDLKDTGATLTGITIAGNEVEIGNTVFQKLGISERCRLVEADCHDMPLENETQDAAYAIYSLKYFPQLDGVMREVARVLKTGGKFAVYDLIKTAKYSAENEEDREVIEGLEYACGMPSLHTREEMETAAERHGLKLVHSEDLSAESGLPFYFCFTHSPLFMWMVKSAAMKALIQMAQRLRILPKGFHEFNNTFLSGTVDKIVEGGRRGILSGSELFVFQKA</sequence>
<dbReference type="PANTHER" id="PTHR44068:SF1">
    <property type="entry name" value="HYPOTHETICAL LOC100005854"/>
    <property type="match status" value="1"/>
</dbReference>
<evidence type="ECO:0000256" key="2">
    <source>
        <dbReference type="ARBA" id="ARBA00022679"/>
    </source>
</evidence>
<comment type="caution">
    <text evidence="7">The sequence shown here is derived from an EMBL/GenBank/DDBJ whole genome shotgun (WGS) entry which is preliminary data.</text>
</comment>
<protein>
    <recommendedName>
        <fullName evidence="6">SAM-dependent methyltransferase Erg6/SMT-type domain-containing protein</fullName>
    </recommendedName>
</protein>
<keyword evidence="2 5" id="KW-0808">Transferase</keyword>
<dbReference type="AlphaFoldDB" id="A0AA36G7M7"/>
<accession>A0AA36G7M7</accession>
<dbReference type="GO" id="GO:0005783">
    <property type="term" value="C:endoplasmic reticulum"/>
    <property type="evidence" value="ECO:0007669"/>
    <property type="project" value="TreeGrafter"/>
</dbReference>
<dbReference type="CDD" id="cd02440">
    <property type="entry name" value="AdoMet_MTases"/>
    <property type="match status" value="1"/>
</dbReference>
<organism evidence="7 8">
    <name type="scientific">Mesorhabditis spiculigera</name>
    <dbReference type="NCBI Taxonomy" id="96644"/>
    <lineage>
        <taxon>Eukaryota</taxon>
        <taxon>Metazoa</taxon>
        <taxon>Ecdysozoa</taxon>
        <taxon>Nematoda</taxon>
        <taxon>Chromadorea</taxon>
        <taxon>Rhabditida</taxon>
        <taxon>Rhabditina</taxon>
        <taxon>Rhabditomorpha</taxon>
        <taxon>Rhabditoidea</taxon>
        <taxon>Rhabditidae</taxon>
        <taxon>Mesorhabditinae</taxon>
        <taxon>Mesorhabditis</taxon>
    </lineage>
</organism>
<dbReference type="InterPro" id="IPR029063">
    <property type="entry name" value="SAM-dependent_MTases_sf"/>
</dbReference>
<dbReference type="PROSITE" id="PS51685">
    <property type="entry name" value="SAM_MT_ERG6_SMT"/>
    <property type="match status" value="1"/>
</dbReference>
<dbReference type="Pfam" id="PF08241">
    <property type="entry name" value="Methyltransf_11"/>
    <property type="match status" value="1"/>
</dbReference>
<dbReference type="GO" id="GO:0032259">
    <property type="term" value="P:methylation"/>
    <property type="evidence" value="ECO:0007669"/>
    <property type="project" value="UniProtKB-KW"/>
</dbReference>
<comment type="similarity">
    <text evidence="4 5">Belongs to the class I-like SAM-binding methyltransferase superfamily. Erg6/SMT family.</text>
</comment>